<evidence type="ECO:0000256" key="3">
    <source>
        <dbReference type="ARBA" id="ARBA00022598"/>
    </source>
</evidence>
<dbReference type="AlphaFoldDB" id="A0A8H3PJT7"/>
<dbReference type="Pfam" id="PF00579">
    <property type="entry name" value="tRNA-synt_1b"/>
    <property type="match status" value="2"/>
</dbReference>
<dbReference type="InterPro" id="IPR002306">
    <property type="entry name" value="Trp-tRNA-ligase"/>
</dbReference>
<name>A0A8H3PJT7_9LECA</name>
<evidence type="ECO:0000313" key="10">
    <source>
        <dbReference type="EMBL" id="CAF9943141.1"/>
    </source>
</evidence>
<dbReference type="GO" id="GO:0005524">
    <property type="term" value="F:ATP binding"/>
    <property type="evidence" value="ECO:0007669"/>
    <property type="project" value="UniProtKB-KW"/>
</dbReference>
<evidence type="ECO:0000256" key="2">
    <source>
        <dbReference type="ARBA" id="ARBA00013161"/>
    </source>
</evidence>
<accession>A0A8H3PJT7</accession>
<dbReference type="PANTHER" id="PTHR10055:SF1">
    <property type="entry name" value="TRYPTOPHAN--TRNA LIGASE, CYTOPLASMIC"/>
    <property type="match status" value="1"/>
</dbReference>
<evidence type="ECO:0000256" key="9">
    <source>
        <dbReference type="RuleBase" id="RU363036"/>
    </source>
</evidence>
<proteinExistence type="inferred from homology"/>
<evidence type="ECO:0000256" key="8">
    <source>
        <dbReference type="ARBA" id="ARBA00030268"/>
    </source>
</evidence>
<keyword evidence="6 9" id="KW-0648">Protein biosynthesis</keyword>
<dbReference type="PROSITE" id="PS00178">
    <property type="entry name" value="AA_TRNA_LIGASE_I"/>
    <property type="match status" value="1"/>
</dbReference>
<reference evidence="10" key="1">
    <citation type="submission" date="2021-03" db="EMBL/GenBank/DDBJ databases">
        <authorList>
            <person name="Tagirdzhanova G."/>
        </authorList>
    </citation>
    <scope>NUCLEOTIDE SEQUENCE</scope>
</reference>
<dbReference type="Proteomes" id="UP000664203">
    <property type="component" value="Unassembled WGS sequence"/>
</dbReference>
<dbReference type="EC" id="6.1.1.2" evidence="2"/>
<evidence type="ECO:0000256" key="7">
    <source>
        <dbReference type="ARBA" id="ARBA00023146"/>
    </source>
</evidence>
<keyword evidence="4 9" id="KW-0547">Nucleotide-binding</keyword>
<evidence type="ECO:0000256" key="5">
    <source>
        <dbReference type="ARBA" id="ARBA00022840"/>
    </source>
</evidence>
<protein>
    <recommendedName>
        <fullName evidence="2">tryptophan--tRNA ligase</fullName>
        <ecNumber evidence="2">6.1.1.2</ecNumber>
    </recommendedName>
    <alternativeName>
        <fullName evidence="8">Tryptophanyl-tRNA synthetase</fullName>
    </alternativeName>
</protein>
<dbReference type="GO" id="GO:0006436">
    <property type="term" value="P:tryptophanyl-tRNA aminoacylation"/>
    <property type="evidence" value="ECO:0007669"/>
    <property type="project" value="InterPro"/>
</dbReference>
<dbReference type="PRINTS" id="PR01039">
    <property type="entry name" value="TRNASYNTHTRP"/>
</dbReference>
<evidence type="ECO:0000256" key="6">
    <source>
        <dbReference type="ARBA" id="ARBA00022917"/>
    </source>
</evidence>
<evidence type="ECO:0000256" key="4">
    <source>
        <dbReference type="ARBA" id="ARBA00022741"/>
    </source>
</evidence>
<dbReference type="GO" id="GO:0004830">
    <property type="term" value="F:tryptophan-tRNA ligase activity"/>
    <property type="evidence" value="ECO:0007669"/>
    <property type="project" value="UniProtKB-EC"/>
</dbReference>
<dbReference type="InterPro" id="IPR002305">
    <property type="entry name" value="aa-tRNA-synth_Ic"/>
</dbReference>
<keyword evidence="7 9" id="KW-0030">Aminoacyl-tRNA synthetase</keyword>
<dbReference type="Gene3D" id="3.40.50.620">
    <property type="entry name" value="HUPs"/>
    <property type="match status" value="1"/>
</dbReference>
<dbReference type="GO" id="GO:0005737">
    <property type="term" value="C:cytoplasm"/>
    <property type="evidence" value="ECO:0007669"/>
    <property type="project" value="TreeGrafter"/>
</dbReference>
<keyword evidence="5 9" id="KW-0067">ATP-binding</keyword>
<evidence type="ECO:0000256" key="1">
    <source>
        <dbReference type="ARBA" id="ARBA00005594"/>
    </source>
</evidence>
<comment type="caution">
    <text evidence="10">The sequence shown here is derived from an EMBL/GenBank/DDBJ whole genome shotgun (WGS) entry which is preliminary data.</text>
</comment>
<evidence type="ECO:0000313" key="11">
    <source>
        <dbReference type="Proteomes" id="UP000664203"/>
    </source>
</evidence>
<dbReference type="PANTHER" id="PTHR10055">
    <property type="entry name" value="TRYPTOPHANYL-TRNA SYNTHETASE"/>
    <property type="match status" value="1"/>
</dbReference>
<comment type="similarity">
    <text evidence="1 9">Belongs to the class-I aminoacyl-tRNA synthetase family.</text>
</comment>
<keyword evidence="11" id="KW-1185">Reference proteome</keyword>
<dbReference type="OrthoDB" id="10261385at2759"/>
<dbReference type="Gene3D" id="1.10.240.10">
    <property type="entry name" value="Tyrosyl-Transfer RNA Synthetase"/>
    <property type="match status" value="1"/>
</dbReference>
<sequence length="365" mass="41519">MSTPEDVLRNFVRETHATHVDGRLLERFERVTGHKPHRYLRRGIIFCHRDLEGILDKFEGGEPFYLFTGRGPSSDSLHVGHAIPFEFTKWLQDVLNARLIIMLTDDMKLLHSKSLSIEAVRRYDIDNAKDILAFGFNPHKTFLFSNLDYVGGAFYENIIGVARHISVSNIKIALGFGDEDNVGMFYCCSTQSAGIFATSFPGILGTDQEQLRLMCCLIACSYDIDGYFTEVRKHTEKLCYSKPAFLYSSLLPALQDAHAKMSASVISSAIFLTDSPSMVRDKLETAFPDGATDTEALFQYLRFFVKDDQELEKLECGFQSEKLTVKDLRAALTKVVQEQITKFQEDRVQITDPYLKDVMTRRLLE</sequence>
<dbReference type="SUPFAM" id="SSF52374">
    <property type="entry name" value="Nucleotidylyl transferase"/>
    <property type="match status" value="1"/>
</dbReference>
<dbReference type="InterPro" id="IPR014729">
    <property type="entry name" value="Rossmann-like_a/b/a_fold"/>
</dbReference>
<gene>
    <name evidence="10" type="ORF">ALECFALPRED_010695</name>
</gene>
<dbReference type="EMBL" id="CAJPDR010000903">
    <property type="protein sequence ID" value="CAF9943141.1"/>
    <property type="molecule type" value="Genomic_DNA"/>
</dbReference>
<dbReference type="InterPro" id="IPR001412">
    <property type="entry name" value="aa-tRNA-synth_I_CS"/>
</dbReference>
<organism evidence="10 11">
    <name type="scientific">Alectoria fallacina</name>
    <dbReference type="NCBI Taxonomy" id="1903189"/>
    <lineage>
        <taxon>Eukaryota</taxon>
        <taxon>Fungi</taxon>
        <taxon>Dikarya</taxon>
        <taxon>Ascomycota</taxon>
        <taxon>Pezizomycotina</taxon>
        <taxon>Lecanoromycetes</taxon>
        <taxon>OSLEUM clade</taxon>
        <taxon>Lecanoromycetidae</taxon>
        <taxon>Lecanorales</taxon>
        <taxon>Lecanorineae</taxon>
        <taxon>Parmeliaceae</taxon>
        <taxon>Alectoria</taxon>
    </lineage>
</organism>
<keyword evidence="3 9" id="KW-0436">Ligase</keyword>